<dbReference type="InterPro" id="IPR017937">
    <property type="entry name" value="Thioredoxin_CS"/>
</dbReference>
<keyword evidence="3" id="KW-1185">Reference proteome</keyword>
<dbReference type="Gene3D" id="3.40.30.10">
    <property type="entry name" value="Glutaredoxin"/>
    <property type="match status" value="1"/>
</dbReference>
<evidence type="ECO:0000313" key="3">
    <source>
        <dbReference type="Proteomes" id="UP000230750"/>
    </source>
</evidence>
<dbReference type="OrthoDB" id="1910803at2759"/>
<dbReference type="PROSITE" id="PS00194">
    <property type="entry name" value="THIOREDOXIN_1"/>
    <property type="match status" value="1"/>
</dbReference>
<accession>A0A2G8LBS1</accession>
<name>A0A2G8LBS1_STIJA</name>
<dbReference type="PANTHER" id="PTHR46497">
    <property type="entry name" value="THIOREDOXIN DOMAIN-CONTAINING PROTEIN 11"/>
    <property type="match status" value="1"/>
</dbReference>
<reference evidence="2 3" key="1">
    <citation type="journal article" date="2017" name="PLoS Biol.">
        <title>The sea cucumber genome provides insights into morphological evolution and visceral regeneration.</title>
        <authorList>
            <person name="Zhang X."/>
            <person name="Sun L."/>
            <person name="Yuan J."/>
            <person name="Sun Y."/>
            <person name="Gao Y."/>
            <person name="Zhang L."/>
            <person name="Li S."/>
            <person name="Dai H."/>
            <person name="Hamel J.F."/>
            <person name="Liu C."/>
            <person name="Yu Y."/>
            <person name="Liu S."/>
            <person name="Lin W."/>
            <person name="Guo K."/>
            <person name="Jin S."/>
            <person name="Xu P."/>
            <person name="Storey K.B."/>
            <person name="Huan P."/>
            <person name="Zhang T."/>
            <person name="Zhou Y."/>
            <person name="Zhang J."/>
            <person name="Lin C."/>
            <person name="Li X."/>
            <person name="Xing L."/>
            <person name="Huo D."/>
            <person name="Sun M."/>
            <person name="Wang L."/>
            <person name="Mercier A."/>
            <person name="Li F."/>
            <person name="Yang H."/>
            <person name="Xiang J."/>
        </authorList>
    </citation>
    <scope>NUCLEOTIDE SEQUENCE [LARGE SCALE GENOMIC DNA]</scope>
    <source>
        <strain evidence="2">Shaxun</strain>
        <tissue evidence="2">Muscle</tissue>
    </source>
</reference>
<evidence type="ECO:0000259" key="1">
    <source>
        <dbReference type="PROSITE" id="PS51352"/>
    </source>
</evidence>
<dbReference type="AlphaFoldDB" id="A0A2G8LBS1"/>
<sequence>MVMYYAHWDTASLDAAKEFDLLAKEFEEVVTFVAVNCWWPYGSCKSRVKPPMYPIFVGHVLGREGVQFTGIQKLPEMRKFLKKLRNPFTYVQREEDVLALRAEDDTIAIAYFNFTSTLTPPGLASFHQAALSSLEKDPIHPTPFGVVTKLDLARDLGLNHSQSLVLLRNFNYTVTFPPTERFKAANILSFVYGEAREQILLQAGTAKMPHWAYQRCKLTKVSLLDSYLTKLREVAMKYYQCEEMEEPLKDIIKFIKEKRSPHSPEDCIQSTVPKPCCQSLATVVPAETVRVRGNVCQICEQSSVSYSFNLDYCSVTAGKSCHSLWPLFGETVFGVPNNCRHLNNFYSPFSHCELCCTRDNLVNRHSNVCDQTLKWRTSRPVDHDCVYCSNESHGQRDKTKHLCETLYDRESAKVLESFRGLSCIADVSINFFAVRMEYFSVLAERLGVEKTVLNERSDVAIIIDEEYEEFYLHPLDEDVTVLSLQKFLLNFTNGELRRNLTSGGSPARRKDTGCVSSSSSSTGCIVEVITDTFHEIVLDDSKNVVLLYYTPWCGACKRIAHIYLALAQLFESSENIVIARINGDQNDLPWEFVPLAYPTVILFPLKHKENSVIYPKEQPFTLPHLVQFVVQHSS</sequence>
<feature type="domain" description="Thioredoxin" evidence="1">
    <location>
        <begin position="507"/>
        <end position="634"/>
    </location>
</feature>
<comment type="caution">
    <text evidence="2">The sequence shown here is derived from an EMBL/GenBank/DDBJ whole genome shotgun (WGS) entry which is preliminary data.</text>
</comment>
<dbReference type="InterPro" id="IPR013766">
    <property type="entry name" value="Thioredoxin_domain"/>
</dbReference>
<dbReference type="Pfam" id="PF00085">
    <property type="entry name" value="Thioredoxin"/>
    <property type="match status" value="1"/>
</dbReference>
<dbReference type="InterPro" id="IPR052792">
    <property type="entry name" value="Thioredoxin_dom-contain_11"/>
</dbReference>
<organism evidence="2 3">
    <name type="scientific">Stichopus japonicus</name>
    <name type="common">Sea cucumber</name>
    <dbReference type="NCBI Taxonomy" id="307972"/>
    <lineage>
        <taxon>Eukaryota</taxon>
        <taxon>Metazoa</taxon>
        <taxon>Echinodermata</taxon>
        <taxon>Eleutherozoa</taxon>
        <taxon>Echinozoa</taxon>
        <taxon>Holothuroidea</taxon>
        <taxon>Aspidochirotacea</taxon>
        <taxon>Aspidochirotida</taxon>
        <taxon>Stichopodidae</taxon>
        <taxon>Apostichopus</taxon>
    </lineage>
</organism>
<dbReference type="STRING" id="307972.A0A2G8LBS1"/>
<dbReference type="PANTHER" id="PTHR46497:SF1">
    <property type="entry name" value="THIOREDOXIN DOMAIN-CONTAINING PROTEIN 11"/>
    <property type="match status" value="1"/>
</dbReference>
<dbReference type="CDD" id="cd02995">
    <property type="entry name" value="PDI_a_PDI_a'_C"/>
    <property type="match status" value="1"/>
</dbReference>
<dbReference type="SUPFAM" id="SSF52833">
    <property type="entry name" value="Thioredoxin-like"/>
    <property type="match status" value="2"/>
</dbReference>
<proteinExistence type="predicted"/>
<protein>
    <submittedName>
        <fullName evidence="2">Putative thioredoxin domain-containing protein 11</fullName>
    </submittedName>
</protein>
<dbReference type="EMBL" id="MRZV01000134">
    <property type="protein sequence ID" value="PIK57703.1"/>
    <property type="molecule type" value="Genomic_DNA"/>
</dbReference>
<dbReference type="InterPro" id="IPR036249">
    <property type="entry name" value="Thioredoxin-like_sf"/>
</dbReference>
<dbReference type="PROSITE" id="PS51352">
    <property type="entry name" value="THIOREDOXIN_2"/>
    <property type="match status" value="1"/>
</dbReference>
<gene>
    <name evidence="2" type="ORF">BSL78_05387</name>
</gene>
<dbReference type="Proteomes" id="UP000230750">
    <property type="component" value="Unassembled WGS sequence"/>
</dbReference>
<evidence type="ECO:0000313" key="2">
    <source>
        <dbReference type="EMBL" id="PIK57703.1"/>
    </source>
</evidence>